<comment type="caution">
    <text evidence="4">The sequence shown here is derived from an EMBL/GenBank/DDBJ whole genome shotgun (WGS) entry which is preliminary data.</text>
</comment>
<dbReference type="GO" id="GO:0008194">
    <property type="term" value="F:UDP-glycosyltransferase activity"/>
    <property type="evidence" value="ECO:0007669"/>
    <property type="project" value="InterPro"/>
</dbReference>
<dbReference type="Proteomes" id="UP000312512">
    <property type="component" value="Unassembled WGS sequence"/>
</dbReference>
<organism evidence="4 5">
    <name type="scientific">Nonomuraea phyllanthi</name>
    <dbReference type="NCBI Taxonomy" id="2219224"/>
    <lineage>
        <taxon>Bacteria</taxon>
        <taxon>Bacillati</taxon>
        <taxon>Actinomycetota</taxon>
        <taxon>Actinomycetes</taxon>
        <taxon>Streptosporangiales</taxon>
        <taxon>Streptosporangiaceae</taxon>
        <taxon>Nonomuraea</taxon>
    </lineage>
</organism>
<evidence type="ECO:0000256" key="1">
    <source>
        <dbReference type="ARBA" id="ARBA00009995"/>
    </source>
</evidence>
<dbReference type="Gene3D" id="3.40.50.2000">
    <property type="entry name" value="Glycogen Phosphorylase B"/>
    <property type="match status" value="2"/>
</dbReference>
<keyword evidence="5" id="KW-1185">Reference proteome</keyword>
<dbReference type="PANTHER" id="PTHR48050:SF13">
    <property type="entry name" value="STEROL 3-BETA-GLUCOSYLTRANSFERASE UGT80A2"/>
    <property type="match status" value="1"/>
</dbReference>
<dbReference type="GO" id="GO:0017000">
    <property type="term" value="P:antibiotic biosynthetic process"/>
    <property type="evidence" value="ECO:0007669"/>
    <property type="project" value="UniProtKB-ARBA"/>
</dbReference>
<dbReference type="NCBIfam" id="TIGR01426">
    <property type="entry name" value="MGT"/>
    <property type="match status" value="1"/>
</dbReference>
<gene>
    <name evidence="4" type="ORF">FH608_033490</name>
</gene>
<proteinExistence type="inferred from homology"/>
<dbReference type="SUPFAM" id="SSF53756">
    <property type="entry name" value="UDP-Glycosyltransferase/glycogen phosphorylase"/>
    <property type="match status" value="1"/>
</dbReference>
<evidence type="ECO:0000313" key="5">
    <source>
        <dbReference type="Proteomes" id="UP000312512"/>
    </source>
</evidence>
<comment type="similarity">
    <text evidence="1">Belongs to the UDP-glycosyltransferase family.</text>
</comment>
<dbReference type="PANTHER" id="PTHR48050">
    <property type="entry name" value="STEROL 3-BETA-GLUCOSYLTRANSFERASE"/>
    <property type="match status" value="1"/>
</dbReference>
<evidence type="ECO:0000313" key="4">
    <source>
        <dbReference type="EMBL" id="KAB8190957.1"/>
    </source>
</evidence>
<dbReference type="OrthoDB" id="6620093at2"/>
<protein>
    <submittedName>
        <fullName evidence="4">Glycosyl transferase</fullName>
    </submittedName>
</protein>
<dbReference type="FunFam" id="3.40.50.2000:FF:000072">
    <property type="entry name" value="Glycosyl transferase"/>
    <property type="match status" value="1"/>
</dbReference>
<dbReference type="RefSeq" id="WP_139634366.1">
    <property type="nucleotide sequence ID" value="NZ_VDLX02000014.1"/>
</dbReference>
<accession>A0A5C4W294</accession>
<dbReference type="InterPro" id="IPR006326">
    <property type="entry name" value="UDPGT_MGT-like"/>
</dbReference>
<dbReference type="EMBL" id="VDLX02000014">
    <property type="protein sequence ID" value="KAB8190957.1"/>
    <property type="molecule type" value="Genomic_DNA"/>
</dbReference>
<evidence type="ECO:0000259" key="3">
    <source>
        <dbReference type="Pfam" id="PF06722"/>
    </source>
</evidence>
<evidence type="ECO:0000256" key="2">
    <source>
        <dbReference type="ARBA" id="ARBA00022679"/>
    </source>
</evidence>
<dbReference type="CDD" id="cd03784">
    <property type="entry name" value="GT1_Gtf-like"/>
    <property type="match status" value="1"/>
</dbReference>
<reference evidence="4 5" key="1">
    <citation type="submission" date="2019-10" db="EMBL/GenBank/DDBJ databases">
        <title>Nonomuraea sp. nov., isolated from Phyllanthus amarus.</title>
        <authorList>
            <person name="Klykleung N."/>
            <person name="Tanasupawat S."/>
        </authorList>
    </citation>
    <scope>NUCLEOTIDE SEQUENCE [LARGE SCALE GENOMIC DNA]</scope>
    <source>
        <strain evidence="4 5">PA1-10</strain>
    </source>
</reference>
<keyword evidence="2 4" id="KW-0808">Transferase</keyword>
<feature type="domain" description="Erythromycin biosynthesis protein CIII-like C-terminal" evidence="3">
    <location>
        <begin position="257"/>
        <end position="378"/>
    </location>
</feature>
<dbReference type="AlphaFoldDB" id="A0A5C4W294"/>
<sequence>MTAHYLFICHSDRGHLIPTLAVVAELTRRGNRVTYLTAECNAGLVAQAGAEPVTYDSPYRLAHSRRLEDDPLALLSLLLDESEAMLGAAGRVTGRPDALVYDISVLHAGRILARKHGLPAAQFIPIFASNAHYSVLASTYEGEDRGDLDRELPGWVDGMVARIGALARVHGVLDDPAELWWEIQDRNVVALPRSFQFAGETFDERFAFVGPCLGERTFLSEWEPPGDGLPVALLSFGTAARSRPELLRTCVQALAGLPWRTVVTLPDGVDPADLGPLPPTVEPHRWLSHLSVLRHASVAVTHGGIGTTMEALYSGCPLVAVPTTAMDRPPARRIQELGLGRALDPARLTPEGLAEQVLAVAGDPLVRRAVAAMRQEISDSGGTSRAADELERLTARAAA</sequence>
<dbReference type="InterPro" id="IPR002213">
    <property type="entry name" value="UDP_glucos_trans"/>
</dbReference>
<dbReference type="InterPro" id="IPR010610">
    <property type="entry name" value="EryCIII-like_C"/>
</dbReference>
<dbReference type="Pfam" id="PF06722">
    <property type="entry name" value="EryCIII-like_C"/>
    <property type="match status" value="1"/>
</dbReference>
<dbReference type="GO" id="GO:0016758">
    <property type="term" value="F:hexosyltransferase activity"/>
    <property type="evidence" value="ECO:0007669"/>
    <property type="project" value="InterPro"/>
</dbReference>
<name>A0A5C4W294_9ACTN</name>
<dbReference type="InterPro" id="IPR050426">
    <property type="entry name" value="Glycosyltransferase_28"/>
</dbReference>